<dbReference type="EMBL" id="BOMI01000154">
    <property type="protein sequence ID" value="GID78926.1"/>
    <property type="molecule type" value="Genomic_DNA"/>
</dbReference>
<name>A0ABQ3YG11_9ACTN</name>
<comment type="caution">
    <text evidence="1">The sequence shown here is derived from an EMBL/GenBank/DDBJ whole genome shotgun (WGS) entry which is preliminary data.</text>
</comment>
<protein>
    <submittedName>
        <fullName evidence="1">Uncharacterized protein</fullName>
    </submittedName>
</protein>
<evidence type="ECO:0000313" key="2">
    <source>
        <dbReference type="Proteomes" id="UP000609879"/>
    </source>
</evidence>
<reference evidence="1 2" key="1">
    <citation type="submission" date="2021-01" db="EMBL/GenBank/DDBJ databases">
        <title>Whole genome shotgun sequence of Actinoplanes deccanensis NBRC 13994.</title>
        <authorList>
            <person name="Komaki H."/>
            <person name="Tamura T."/>
        </authorList>
    </citation>
    <scope>NUCLEOTIDE SEQUENCE [LARGE SCALE GENOMIC DNA]</scope>
    <source>
        <strain evidence="1 2">NBRC 13994</strain>
    </source>
</reference>
<keyword evidence="2" id="KW-1185">Reference proteome</keyword>
<sequence>MEVVGEPLAAVARRLDQENQHRGRRDSAPRFAIRFVGVGAKYEAPLDEEATRRTA</sequence>
<dbReference type="Proteomes" id="UP000609879">
    <property type="component" value="Unassembled WGS sequence"/>
</dbReference>
<organism evidence="1 2">
    <name type="scientific">Paractinoplanes deccanensis</name>
    <dbReference type="NCBI Taxonomy" id="113561"/>
    <lineage>
        <taxon>Bacteria</taxon>
        <taxon>Bacillati</taxon>
        <taxon>Actinomycetota</taxon>
        <taxon>Actinomycetes</taxon>
        <taxon>Micromonosporales</taxon>
        <taxon>Micromonosporaceae</taxon>
        <taxon>Paractinoplanes</taxon>
    </lineage>
</organism>
<evidence type="ECO:0000313" key="1">
    <source>
        <dbReference type="EMBL" id="GID78926.1"/>
    </source>
</evidence>
<accession>A0ABQ3YG11</accession>
<proteinExistence type="predicted"/>
<gene>
    <name evidence="1" type="ORF">Ade02nite_75670</name>
</gene>